<proteinExistence type="predicted"/>
<dbReference type="Proteomes" id="UP000824225">
    <property type="component" value="Unassembled WGS sequence"/>
</dbReference>
<comment type="caution">
    <text evidence="2">The sequence shown here is derived from an EMBL/GenBank/DDBJ whole genome shotgun (WGS) entry which is preliminary data.</text>
</comment>
<organism evidence="2 3">
    <name type="scientific">Candidatus Mailhella merdigallinarum</name>
    <dbReference type="NCBI Taxonomy" id="2838658"/>
    <lineage>
        <taxon>Bacteria</taxon>
        <taxon>Pseudomonadati</taxon>
        <taxon>Thermodesulfobacteriota</taxon>
        <taxon>Desulfovibrionia</taxon>
        <taxon>Desulfovibrionales</taxon>
        <taxon>Desulfovibrionaceae</taxon>
        <taxon>Mailhella</taxon>
    </lineage>
</organism>
<reference evidence="2" key="2">
    <citation type="submission" date="2021-04" db="EMBL/GenBank/DDBJ databases">
        <authorList>
            <person name="Gilroy R."/>
        </authorList>
    </citation>
    <scope>NUCLEOTIDE SEQUENCE</scope>
    <source>
        <strain evidence="2">CHK186-16707</strain>
    </source>
</reference>
<feature type="region of interest" description="Disordered" evidence="1">
    <location>
        <begin position="203"/>
        <end position="222"/>
    </location>
</feature>
<accession>A0A9D2HF76</accession>
<evidence type="ECO:0000313" key="3">
    <source>
        <dbReference type="Proteomes" id="UP000824225"/>
    </source>
</evidence>
<sequence>MAKVKMLRDVVSGEEYWLETATGRQFRRLAGALVWPVFGQGNMAPGALAVLGEARNRENMLGGRHKVWLLEEQRASDVNRLVEALARAQEEWKVRAWATPLADERAYMLDDYNDELRTRNRRNIRFGDPLGWTGKGEGLLPYYHALVQRRTRGEKTLYLGAESTGAAEIGKLQPEDASRKPTDFPGAAAIMFALAEIDADPWPEWGERRRSDGGPADAVGGY</sequence>
<reference evidence="2" key="1">
    <citation type="journal article" date="2021" name="PeerJ">
        <title>Extensive microbial diversity within the chicken gut microbiome revealed by metagenomics and culture.</title>
        <authorList>
            <person name="Gilroy R."/>
            <person name="Ravi A."/>
            <person name="Getino M."/>
            <person name="Pursley I."/>
            <person name="Horton D.L."/>
            <person name="Alikhan N.F."/>
            <person name="Baker D."/>
            <person name="Gharbi K."/>
            <person name="Hall N."/>
            <person name="Watson M."/>
            <person name="Adriaenssens E.M."/>
            <person name="Foster-Nyarko E."/>
            <person name="Jarju S."/>
            <person name="Secka A."/>
            <person name="Antonio M."/>
            <person name="Oren A."/>
            <person name="Chaudhuri R.R."/>
            <person name="La Ragione R."/>
            <person name="Hildebrand F."/>
            <person name="Pallen M.J."/>
        </authorList>
    </citation>
    <scope>NUCLEOTIDE SEQUENCE</scope>
    <source>
        <strain evidence="2">CHK186-16707</strain>
    </source>
</reference>
<name>A0A9D2HF76_9BACT</name>
<evidence type="ECO:0000256" key="1">
    <source>
        <dbReference type="SAM" id="MobiDB-lite"/>
    </source>
</evidence>
<gene>
    <name evidence="2" type="ORF">H9962_07775</name>
</gene>
<evidence type="ECO:0000313" key="2">
    <source>
        <dbReference type="EMBL" id="HJA09071.1"/>
    </source>
</evidence>
<dbReference type="EMBL" id="DXAN01000025">
    <property type="protein sequence ID" value="HJA09071.1"/>
    <property type="molecule type" value="Genomic_DNA"/>
</dbReference>
<dbReference type="AlphaFoldDB" id="A0A9D2HF76"/>
<protein>
    <submittedName>
        <fullName evidence="2">Uncharacterized protein</fullName>
    </submittedName>
</protein>